<keyword evidence="1" id="KW-0805">Transcription regulation</keyword>
<dbReference type="InterPro" id="IPR000843">
    <property type="entry name" value="HTH_LacI"/>
</dbReference>
<proteinExistence type="predicted"/>
<accession>A0A0L0LRR3</accession>
<dbReference type="Gene3D" id="3.40.50.2300">
    <property type="match status" value="2"/>
</dbReference>
<dbReference type="InterPro" id="IPR046335">
    <property type="entry name" value="LacI/GalR-like_sensor"/>
</dbReference>
<feature type="domain" description="HTH lacI-type" evidence="4">
    <location>
        <begin position="1"/>
        <end position="39"/>
    </location>
</feature>
<dbReference type="CDD" id="cd06267">
    <property type="entry name" value="PBP1_LacI_sugar_binding-like"/>
    <property type="match status" value="1"/>
</dbReference>
<evidence type="ECO:0000259" key="4">
    <source>
        <dbReference type="PROSITE" id="PS50932"/>
    </source>
</evidence>
<dbReference type="InterPro" id="IPR010982">
    <property type="entry name" value="Lambda_DNA-bd_dom_sf"/>
</dbReference>
<keyword evidence="2" id="KW-0238">DNA-binding</keyword>
<dbReference type="InterPro" id="IPR028082">
    <property type="entry name" value="Peripla_BP_I"/>
</dbReference>
<evidence type="ECO:0000313" key="8">
    <source>
        <dbReference type="Proteomes" id="UP000232609"/>
    </source>
</evidence>
<dbReference type="SUPFAM" id="SSF47413">
    <property type="entry name" value="lambda repressor-like DNA-binding domains"/>
    <property type="match status" value="1"/>
</dbReference>
<dbReference type="SMART" id="SM00354">
    <property type="entry name" value="HTH_LACI"/>
    <property type="match status" value="1"/>
</dbReference>
<evidence type="ECO:0000256" key="2">
    <source>
        <dbReference type="ARBA" id="ARBA00023125"/>
    </source>
</evidence>
<dbReference type="PANTHER" id="PTHR30146">
    <property type="entry name" value="LACI-RELATED TRANSCRIPTIONAL REPRESSOR"/>
    <property type="match status" value="1"/>
</dbReference>
<dbReference type="Pfam" id="PF13377">
    <property type="entry name" value="Peripla_BP_3"/>
    <property type="match status" value="1"/>
</dbReference>
<dbReference type="Proteomes" id="UP000232609">
    <property type="component" value="Chromosome"/>
</dbReference>
<dbReference type="GO" id="GO:0003700">
    <property type="term" value="F:DNA-binding transcription factor activity"/>
    <property type="evidence" value="ECO:0007669"/>
    <property type="project" value="TreeGrafter"/>
</dbReference>
<dbReference type="PANTHER" id="PTHR30146:SF153">
    <property type="entry name" value="LACTOSE OPERON REPRESSOR"/>
    <property type="match status" value="1"/>
</dbReference>
<evidence type="ECO:0000313" key="5">
    <source>
        <dbReference type="EMBL" id="AUD81665.1"/>
    </source>
</evidence>
<keyword evidence="3" id="KW-0804">Transcription</keyword>
<dbReference type="EMBL" id="CP021558">
    <property type="protein sequence ID" value="AUE03809.1"/>
    <property type="molecule type" value="Genomic_DNA"/>
</dbReference>
<protein>
    <submittedName>
        <fullName evidence="6">Transcriptional regulator LacI family</fullName>
    </submittedName>
</protein>
<dbReference type="SUPFAM" id="SSF53822">
    <property type="entry name" value="Periplasmic binding protein-like I"/>
    <property type="match status" value="1"/>
</dbReference>
<dbReference type="AlphaFoldDB" id="A0A0L0LRR3"/>
<dbReference type="Proteomes" id="UP000232491">
    <property type="component" value="Chromosome"/>
</dbReference>
<organism evidence="6 7">
    <name type="scientific">Bifidobacterium breve</name>
    <dbReference type="NCBI Taxonomy" id="1685"/>
    <lineage>
        <taxon>Bacteria</taxon>
        <taxon>Bacillati</taxon>
        <taxon>Actinomycetota</taxon>
        <taxon>Actinomycetes</taxon>
        <taxon>Bifidobacteriales</taxon>
        <taxon>Bifidobacteriaceae</taxon>
        <taxon>Bifidobacterium</taxon>
    </lineage>
</organism>
<name>A0A0L0LRR3_BIFBR</name>
<evidence type="ECO:0000256" key="3">
    <source>
        <dbReference type="ARBA" id="ARBA00023163"/>
    </source>
</evidence>
<dbReference type="Gene3D" id="1.10.260.40">
    <property type="entry name" value="lambda repressor-like DNA-binding domains"/>
    <property type="match status" value="1"/>
</dbReference>
<evidence type="ECO:0000313" key="6">
    <source>
        <dbReference type="EMBL" id="AUE03809.1"/>
    </source>
</evidence>
<dbReference type="PROSITE" id="PS50932">
    <property type="entry name" value="HTH_LACI_2"/>
    <property type="match status" value="1"/>
</dbReference>
<evidence type="ECO:0000313" key="7">
    <source>
        <dbReference type="Proteomes" id="UP000232491"/>
    </source>
</evidence>
<evidence type="ECO:0000256" key="1">
    <source>
        <dbReference type="ARBA" id="ARBA00023015"/>
    </source>
</evidence>
<reference evidence="7 8" key="1">
    <citation type="submission" date="2017-05" db="EMBL/GenBank/DDBJ databases">
        <title>Comparative genomics and methylome analysis of the gut commensal Bifidobacterium breve.</title>
        <authorList>
            <person name="Bottacini F."/>
            <person name="Morrissey R."/>
            <person name="Roberts R.J."/>
            <person name="James K."/>
            <person name="van Breen J."/>
            <person name="Egan M."/>
            <person name="Lambert J."/>
            <person name="van Limpt K."/>
            <person name="Stanton C."/>
            <person name="Knol J."/>
            <person name="O' Connell Motherway M."/>
            <person name="van Sinderen D."/>
        </authorList>
    </citation>
    <scope>NUCLEOTIDE SEQUENCE [LARGE SCALE GENOMIC DNA]</scope>
    <source>
        <strain evidence="6 7">215W447a</strain>
        <strain evidence="5 8">NRBB51</strain>
    </source>
</reference>
<dbReference type="CDD" id="cd01392">
    <property type="entry name" value="HTH_LacI"/>
    <property type="match status" value="1"/>
</dbReference>
<dbReference type="GO" id="GO:0000976">
    <property type="term" value="F:transcription cis-regulatory region binding"/>
    <property type="evidence" value="ECO:0007669"/>
    <property type="project" value="TreeGrafter"/>
</dbReference>
<sequence length="326" mass="35643">MSRALRGLDKVNPETRAKVEAAAERLHFSFSKTASSLASGKSMRVAVLMPNEISSWFNAHTFEGIYEVLSREGYDVVPYVMWGDADLERFFHTLPGTQNIDAVFIVSFVLDVAKQRVLSSLTIPVVGINTPSTDGFDASVRIDDIAAMRGVVRLLRSFGHESVAYVEQPMQPSPFVCSDSVRMEGFLRAVDDQRYDDGHVLVIPSVEQATMGNEAAAVSDIAAQLIGSDTQPTGICVENDRCAVLLLKELRRLGWRIPEEVSLVGFDGEPLSDVADLTTVRQDPLSGGRLAANKAMALMRGETLDEPHTVMPTSLLMRATTARLGR</sequence>
<gene>
    <name evidence="6" type="ORF">BB215W447A_1805</name>
    <name evidence="5" type="ORF">NRBB51_1581</name>
</gene>
<dbReference type="EMBL" id="CP021392">
    <property type="protein sequence ID" value="AUD81665.1"/>
    <property type="molecule type" value="Genomic_DNA"/>
</dbReference>